<organism evidence="1 2">
    <name type="scientific">Dendrobium chrysotoxum</name>
    <name type="common">Orchid</name>
    <dbReference type="NCBI Taxonomy" id="161865"/>
    <lineage>
        <taxon>Eukaryota</taxon>
        <taxon>Viridiplantae</taxon>
        <taxon>Streptophyta</taxon>
        <taxon>Embryophyta</taxon>
        <taxon>Tracheophyta</taxon>
        <taxon>Spermatophyta</taxon>
        <taxon>Magnoliopsida</taxon>
        <taxon>Liliopsida</taxon>
        <taxon>Asparagales</taxon>
        <taxon>Orchidaceae</taxon>
        <taxon>Epidendroideae</taxon>
        <taxon>Malaxideae</taxon>
        <taxon>Dendrobiinae</taxon>
        <taxon>Dendrobium</taxon>
    </lineage>
</organism>
<evidence type="ECO:0000313" key="2">
    <source>
        <dbReference type="Proteomes" id="UP000775213"/>
    </source>
</evidence>
<dbReference type="PANTHER" id="PTHR31008">
    <property type="entry name" value="COP1-INTERACTING PROTEIN-RELATED"/>
    <property type="match status" value="1"/>
</dbReference>
<sequence>MEEIPEISVLDYVIFNVSALDNSYEALICSDGIIENLTCGPLDQLAVHLPEARASPSHGSFKLQLDESIKTSLWFNKFTVARFLHIVNVPNMLKFANTIENEISQLEETRKFHIALYAKDHLQHSAGRTDDIMCGVLTSSSTFADFSCLNDLGPTHQEIIVEVFGTVFKYDAY</sequence>
<proteinExistence type="predicted"/>
<evidence type="ECO:0000313" key="1">
    <source>
        <dbReference type="EMBL" id="KAH0466347.1"/>
    </source>
</evidence>
<dbReference type="Proteomes" id="UP000775213">
    <property type="component" value="Unassembled WGS sequence"/>
</dbReference>
<protein>
    <submittedName>
        <fullName evidence="1">Uncharacterized protein</fullName>
    </submittedName>
</protein>
<dbReference type="AlphaFoldDB" id="A0AAV7HBU6"/>
<dbReference type="PANTHER" id="PTHR31008:SF5">
    <property type="entry name" value="EXPRESSED PROTEIN"/>
    <property type="match status" value="1"/>
</dbReference>
<name>A0AAV7HBU6_DENCH</name>
<accession>A0AAV7HBU6</accession>
<gene>
    <name evidence="1" type="ORF">IEQ34_006450</name>
</gene>
<reference evidence="1 2" key="1">
    <citation type="journal article" date="2021" name="Hortic Res">
        <title>Chromosome-scale assembly of the Dendrobium chrysotoxum genome enhances the understanding of orchid evolution.</title>
        <authorList>
            <person name="Zhang Y."/>
            <person name="Zhang G.Q."/>
            <person name="Zhang D."/>
            <person name="Liu X.D."/>
            <person name="Xu X.Y."/>
            <person name="Sun W.H."/>
            <person name="Yu X."/>
            <person name="Zhu X."/>
            <person name="Wang Z.W."/>
            <person name="Zhao X."/>
            <person name="Zhong W.Y."/>
            <person name="Chen H."/>
            <person name="Yin W.L."/>
            <person name="Huang T."/>
            <person name="Niu S.C."/>
            <person name="Liu Z.J."/>
        </authorList>
    </citation>
    <scope>NUCLEOTIDE SEQUENCE [LARGE SCALE GENOMIC DNA]</scope>
    <source>
        <strain evidence="1">Lindl</strain>
    </source>
</reference>
<keyword evidence="2" id="KW-1185">Reference proteome</keyword>
<dbReference type="EMBL" id="JAGFBR010000006">
    <property type="protein sequence ID" value="KAH0466347.1"/>
    <property type="molecule type" value="Genomic_DNA"/>
</dbReference>
<comment type="caution">
    <text evidence="1">The sequence shown here is derived from an EMBL/GenBank/DDBJ whole genome shotgun (WGS) entry which is preliminary data.</text>
</comment>